<dbReference type="InterPro" id="IPR043128">
    <property type="entry name" value="Rev_trsase/Diguanyl_cyclase"/>
</dbReference>
<evidence type="ECO:0000313" key="3">
    <source>
        <dbReference type="Proteomes" id="UP001597402"/>
    </source>
</evidence>
<gene>
    <name evidence="2" type="ORF">ACFSHS_15135</name>
</gene>
<dbReference type="Pfam" id="PF00990">
    <property type="entry name" value="GGDEF"/>
    <property type="match status" value="1"/>
</dbReference>
<dbReference type="InterPro" id="IPR029787">
    <property type="entry name" value="Nucleotide_cyclase"/>
</dbReference>
<dbReference type="PROSITE" id="PS50887">
    <property type="entry name" value="GGDEF"/>
    <property type="match status" value="1"/>
</dbReference>
<dbReference type="PANTHER" id="PTHR46663">
    <property type="entry name" value="DIGUANYLATE CYCLASE DGCT-RELATED"/>
    <property type="match status" value="1"/>
</dbReference>
<dbReference type="CDD" id="cd01949">
    <property type="entry name" value="GGDEF"/>
    <property type="match status" value="1"/>
</dbReference>
<dbReference type="SMART" id="SM00267">
    <property type="entry name" value="GGDEF"/>
    <property type="match status" value="1"/>
</dbReference>
<keyword evidence="2" id="KW-0548">Nucleotidyltransferase</keyword>
<accession>A0ABW4XDS4</accession>
<dbReference type="EMBL" id="JBHUHP010000015">
    <property type="protein sequence ID" value="MFD2092909.1"/>
    <property type="molecule type" value="Genomic_DNA"/>
</dbReference>
<protein>
    <submittedName>
        <fullName evidence="2">Diguanylate cyclase domain-containing protein</fullName>
        <ecNumber evidence="2">2.7.7.65</ecNumber>
    </submittedName>
</protein>
<dbReference type="Gene3D" id="3.30.70.270">
    <property type="match status" value="1"/>
</dbReference>
<dbReference type="Gene3D" id="3.30.450.40">
    <property type="match status" value="1"/>
</dbReference>
<keyword evidence="2" id="KW-0808">Transferase</keyword>
<proteinExistence type="predicted"/>
<organism evidence="2 3">
    <name type="scientific">Blastococcus deserti</name>
    <dbReference type="NCBI Taxonomy" id="2259033"/>
    <lineage>
        <taxon>Bacteria</taxon>
        <taxon>Bacillati</taxon>
        <taxon>Actinomycetota</taxon>
        <taxon>Actinomycetes</taxon>
        <taxon>Geodermatophilales</taxon>
        <taxon>Geodermatophilaceae</taxon>
        <taxon>Blastococcus</taxon>
    </lineage>
</organism>
<name>A0ABW4XDS4_9ACTN</name>
<evidence type="ECO:0000313" key="2">
    <source>
        <dbReference type="EMBL" id="MFD2092909.1"/>
    </source>
</evidence>
<feature type="domain" description="GGDEF" evidence="1">
    <location>
        <begin position="552"/>
        <end position="686"/>
    </location>
</feature>
<dbReference type="EC" id="2.7.7.65" evidence="2"/>
<dbReference type="InterPro" id="IPR000160">
    <property type="entry name" value="GGDEF_dom"/>
</dbReference>
<dbReference type="NCBIfam" id="TIGR00254">
    <property type="entry name" value="GGDEF"/>
    <property type="match status" value="1"/>
</dbReference>
<dbReference type="PANTHER" id="PTHR46663:SF2">
    <property type="entry name" value="GGDEF DOMAIN-CONTAINING PROTEIN"/>
    <property type="match status" value="1"/>
</dbReference>
<dbReference type="SUPFAM" id="SSF55073">
    <property type="entry name" value="Nucleotide cyclase"/>
    <property type="match status" value="1"/>
</dbReference>
<dbReference type="GO" id="GO:0052621">
    <property type="term" value="F:diguanylate cyclase activity"/>
    <property type="evidence" value="ECO:0007669"/>
    <property type="project" value="UniProtKB-EC"/>
</dbReference>
<evidence type="ECO:0000259" key="1">
    <source>
        <dbReference type="PROSITE" id="PS50887"/>
    </source>
</evidence>
<comment type="caution">
    <text evidence="2">The sequence shown here is derived from an EMBL/GenBank/DDBJ whole genome shotgun (WGS) entry which is preliminary data.</text>
</comment>
<dbReference type="InterPro" id="IPR052163">
    <property type="entry name" value="DGC-Regulatory_Protein"/>
</dbReference>
<keyword evidence="3" id="KW-1185">Reference proteome</keyword>
<sequence>MSAAGEARETSGATTGVLLRYVRSIAGDEAVERVLERSGVPYTAEQLDDQSRWWSYDTRIRLFAAATDVLGDPDLMFKVGVAALHSGLANSMVILLRAMGTPRQVFRQLPRAVVKFSTTSTMEILDATATSASIRYTLHPGYQHSRLDCIYAQGLISTVPTIFGLPAARVEHEECESDGHLACIYHLTWDRRTRLPRRRGSERSADVELRALRGQLRSLQSAGTDLVASDDLDTALHRIITRAAEAVLAPAYLLAVAAPQDGDPLVHSSGVPQDEVPELAATLLAGGDLAQNAVVVDVASARRFHGRLAALYGSDYGAMGDEESMLTAYAGHAAAALDLLFALDGARREAARAGALLELAHQLAAATDAASVSDVVADALPRIVGCTRSSLLLWDPGVGVLRAASAAGMSEEQHQFFAGAQLYPEDVPELVGMLTDRTPRILDVSTSSPVLRGLLQAIGSSDVVAVPLLAGASFLGVATVGWEAGRAPSSLSGDVLVRLRGVGDQASTALQKARLLERVRHQATHDALTGLPNRMLFLDRLEAALPDAAPGALLGVLFSDLDRFKEVNDTLGHAAGDELLRQVAARLRAAVRPGDTVGRLSGDEFAIILPGLVDADDAHRLAERVSACFTEPFRLEGTDVPVGTSVGVAVHGGASEVRTAEELLRAADAAMYRHKERVRRGAGTAR</sequence>
<reference evidence="3" key="1">
    <citation type="journal article" date="2019" name="Int. J. Syst. Evol. Microbiol.">
        <title>The Global Catalogue of Microorganisms (GCM) 10K type strain sequencing project: providing services to taxonomists for standard genome sequencing and annotation.</title>
        <authorList>
            <consortium name="The Broad Institute Genomics Platform"/>
            <consortium name="The Broad Institute Genome Sequencing Center for Infectious Disease"/>
            <person name="Wu L."/>
            <person name="Ma J."/>
        </authorList>
    </citation>
    <scope>NUCLEOTIDE SEQUENCE [LARGE SCALE GENOMIC DNA]</scope>
    <source>
        <strain evidence="3">JCM 3338</strain>
    </source>
</reference>
<dbReference type="InterPro" id="IPR029016">
    <property type="entry name" value="GAF-like_dom_sf"/>
</dbReference>
<dbReference type="SUPFAM" id="SSF55781">
    <property type="entry name" value="GAF domain-like"/>
    <property type="match status" value="1"/>
</dbReference>
<dbReference type="Proteomes" id="UP001597402">
    <property type="component" value="Unassembled WGS sequence"/>
</dbReference>
<dbReference type="RefSeq" id="WP_376877724.1">
    <property type="nucleotide sequence ID" value="NZ_JBHUHP010000015.1"/>
</dbReference>